<dbReference type="Proteomes" id="UP000186817">
    <property type="component" value="Unassembled WGS sequence"/>
</dbReference>
<dbReference type="EMBL" id="LSRX01000366">
    <property type="protein sequence ID" value="OLP99330.1"/>
    <property type="molecule type" value="Genomic_DNA"/>
</dbReference>
<evidence type="ECO:0000313" key="2">
    <source>
        <dbReference type="EMBL" id="OLP99330.1"/>
    </source>
</evidence>
<feature type="transmembrane region" description="Helical" evidence="1">
    <location>
        <begin position="55"/>
        <end position="79"/>
    </location>
</feature>
<accession>A0A1Q9DVZ3</accession>
<dbReference type="AlphaFoldDB" id="A0A1Q9DVZ3"/>
<keyword evidence="1" id="KW-0812">Transmembrane</keyword>
<keyword evidence="1" id="KW-0472">Membrane</keyword>
<evidence type="ECO:0000256" key="1">
    <source>
        <dbReference type="SAM" id="Phobius"/>
    </source>
</evidence>
<evidence type="ECO:0000313" key="3">
    <source>
        <dbReference type="Proteomes" id="UP000186817"/>
    </source>
</evidence>
<protein>
    <submittedName>
        <fullName evidence="2">Uncharacterized protein</fullName>
    </submittedName>
</protein>
<dbReference type="OrthoDB" id="10677752at2759"/>
<name>A0A1Q9DVZ3_SYMMI</name>
<proteinExistence type="predicted"/>
<organism evidence="2 3">
    <name type="scientific">Symbiodinium microadriaticum</name>
    <name type="common">Dinoflagellate</name>
    <name type="synonym">Zooxanthella microadriatica</name>
    <dbReference type="NCBI Taxonomy" id="2951"/>
    <lineage>
        <taxon>Eukaryota</taxon>
        <taxon>Sar</taxon>
        <taxon>Alveolata</taxon>
        <taxon>Dinophyceae</taxon>
        <taxon>Suessiales</taxon>
        <taxon>Symbiodiniaceae</taxon>
        <taxon>Symbiodinium</taxon>
    </lineage>
</organism>
<gene>
    <name evidence="2" type="ORF">AK812_SmicGene18128</name>
</gene>
<reference evidence="2 3" key="1">
    <citation type="submission" date="2016-02" db="EMBL/GenBank/DDBJ databases">
        <title>Genome analysis of coral dinoflagellate symbionts highlights evolutionary adaptations to a symbiotic lifestyle.</title>
        <authorList>
            <person name="Aranda M."/>
            <person name="Li Y."/>
            <person name="Liew Y.J."/>
            <person name="Baumgarten S."/>
            <person name="Simakov O."/>
            <person name="Wilson M."/>
            <person name="Piel J."/>
            <person name="Ashoor H."/>
            <person name="Bougouffa S."/>
            <person name="Bajic V.B."/>
            <person name="Ryu T."/>
            <person name="Ravasi T."/>
            <person name="Bayer T."/>
            <person name="Micklem G."/>
            <person name="Kim H."/>
            <person name="Bhak J."/>
            <person name="Lajeunesse T.C."/>
            <person name="Voolstra C.R."/>
        </authorList>
    </citation>
    <scope>NUCLEOTIDE SEQUENCE [LARGE SCALE GENOMIC DNA]</scope>
    <source>
        <strain evidence="2 3">CCMP2467</strain>
    </source>
</reference>
<keyword evidence="1" id="KW-1133">Transmembrane helix</keyword>
<feature type="transmembrane region" description="Helical" evidence="1">
    <location>
        <begin position="20"/>
        <end position="48"/>
    </location>
</feature>
<comment type="caution">
    <text evidence="2">The sequence shown here is derived from an EMBL/GenBank/DDBJ whole genome shotgun (WGS) entry which is preliminary data.</text>
</comment>
<keyword evidence="3" id="KW-1185">Reference proteome</keyword>
<sequence length="124" mass="13681">MLPPKWDDFANPNDAWCNRLLWFLLVLAFAGYTFLLLLMAMTMVLVLVMTMTMTMVLVLVPELVLLLGAAAAAAAVVVAAVYDVEVQLPPVWMRLCELTSFSLALNYSLLDHLIAPRSATSAKH</sequence>